<feature type="region of interest" description="Disordered" evidence="1">
    <location>
        <begin position="1"/>
        <end position="25"/>
    </location>
</feature>
<evidence type="ECO:0000256" key="1">
    <source>
        <dbReference type="SAM" id="MobiDB-lite"/>
    </source>
</evidence>
<reference evidence="2 3" key="1">
    <citation type="submission" date="2023-02" db="EMBL/GenBank/DDBJ databases">
        <title>LHISI_Scaffold_Assembly.</title>
        <authorList>
            <person name="Stuart O.P."/>
            <person name="Cleave R."/>
            <person name="Magrath M.J.L."/>
            <person name="Mikheyev A.S."/>
        </authorList>
    </citation>
    <scope>NUCLEOTIDE SEQUENCE [LARGE SCALE GENOMIC DNA]</scope>
    <source>
        <strain evidence="2">Daus_M_001</strain>
        <tissue evidence="2">Leg muscle</tissue>
    </source>
</reference>
<keyword evidence="3" id="KW-1185">Reference proteome</keyword>
<feature type="compositionally biased region" description="Polar residues" evidence="1">
    <location>
        <begin position="14"/>
        <end position="25"/>
    </location>
</feature>
<organism evidence="2 3">
    <name type="scientific">Dryococelus australis</name>
    <dbReference type="NCBI Taxonomy" id="614101"/>
    <lineage>
        <taxon>Eukaryota</taxon>
        <taxon>Metazoa</taxon>
        <taxon>Ecdysozoa</taxon>
        <taxon>Arthropoda</taxon>
        <taxon>Hexapoda</taxon>
        <taxon>Insecta</taxon>
        <taxon>Pterygota</taxon>
        <taxon>Neoptera</taxon>
        <taxon>Polyneoptera</taxon>
        <taxon>Phasmatodea</taxon>
        <taxon>Verophasmatodea</taxon>
        <taxon>Anareolatae</taxon>
        <taxon>Phasmatidae</taxon>
        <taxon>Eurycanthinae</taxon>
        <taxon>Dryococelus</taxon>
    </lineage>
</organism>
<comment type="caution">
    <text evidence="2">The sequence shown here is derived from an EMBL/GenBank/DDBJ whole genome shotgun (WGS) entry which is preliminary data.</text>
</comment>
<proteinExistence type="predicted"/>
<evidence type="ECO:0000313" key="2">
    <source>
        <dbReference type="EMBL" id="KAJ8881173.1"/>
    </source>
</evidence>
<protein>
    <submittedName>
        <fullName evidence="2">Uncharacterized protein</fullName>
    </submittedName>
</protein>
<dbReference type="EMBL" id="JARBHB010000006">
    <property type="protein sequence ID" value="KAJ8881173.1"/>
    <property type="molecule type" value="Genomic_DNA"/>
</dbReference>
<accession>A0ABQ9HA24</accession>
<evidence type="ECO:0000313" key="3">
    <source>
        <dbReference type="Proteomes" id="UP001159363"/>
    </source>
</evidence>
<sequence>MCPKGGCTLARRGSNATRPEQNSSHARMCVRGMERAPHMHRACHKHVQDEQSPDGFSREHKGIWRTSEDVLEPRACHSGQMASMEWTEEQVLSLINAYKLFPVL</sequence>
<name>A0ABQ9HA24_9NEOP</name>
<gene>
    <name evidence="2" type="ORF">PR048_017646</name>
</gene>
<dbReference type="Proteomes" id="UP001159363">
    <property type="component" value="Chromosome 5"/>
</dbReference>